<name>A0A0A9DHR1_ARUDO</name>
<reference evidence="1" key="1">
    <citation type="submission" date="2014-09" db="EMBL/GenBank/DDBJ databases">
        <authorList>
            <person name="Magalhaes I.L.F."/>
            <person name="Oliveira U."/>
            <person name="Santos F.R."/>
            <person name="Vidigal T.H.D.A."/>
            <person name="Brescovit A.D."/>
            <person name="Santos A.J."/>
        </authorList>
    </citation>
    <scope>NUCLEOTIDE SEQUENCE</scope>
    <source>
        <tissue evidence="1">Shoot tissue taken approximately 20 cm above the soil surface</tissue>
    </source>
</reference>
<organism evidence="1">
    <name type="scientific">Arundo donax</name>
    <name type="common">Giant reed</name>
    <name type="synonym">Donax arundinaceus</name>
    <dbReference type="NCBI Taxonomy" id="35708"/>
    <lineage>
        <taxon>Eukaryota</taxon>
        <taxon>Viridiplantae</taxon>
        <taxon>Streptophyta</taxon>
        <taxon>Embryophyta</taxon>
        <taxon>Tracheophyta</taxon>
        <taxon>Spermatophyta</taxon>
        <taxon>Magnoliopsida</taxon>
        <taxon>Liliopsida</taxon>
        <taxon>Poales</taxon>
        <taxon>Poaceae</taxon>
        <taxon>PACMAD clade</taxon>
        <taxon>Arundinoideae</taxon>
        <taxon>Arundineae</taxon>
        <taxon>Arundo</taxon>
    </lineage>
</organism>
<evidence type="ECO:0000313" key="1">
    <source>
        <dbReference type="EMBL" id="JAD87371.1"/>
    </source>
</evidence>
<reference evidence="1" key="2">
    <citation type="journal article" date="2015" name="Data Brief">
        <title>Shoot transcriptome of the giant reed, Arundo donax.</title>
        <authorList>
            <person name="Barrero R.A."/>
            <person name="Guerrero F.D."/>
            <person name="Moolhuijzen P."/>
            <person name="Goolsby J.A."/>
            <person name="Tidwell J."/>
            <person name="Bellgard S.E."/>
            <person name="Bellgard M.I."/>
        </authorList>
    </citation>
    <scope>NUCLEOTIDE SEQUENCE</scope>
    <source>
        <tissue evidence="1">Shoot tissue taken approximately 20 cm above the soil surface</tissue>
    </source>
</reference>
<protein>
    <submittedName>
        <fullName evidence="1">Uncharacterized protein</fullName>
    </submittedName>
</protein>
<dbReference type="AlphaFoldDB" id="A0A0A9DHR1"/>
<sequence>MLFEVLPPSLFIRDCGSCSLFLNIRDFGYCAVLCCTVLYCARYCIVLYSVIERGISIFSYVCYFCF</sequence>
<proteinExistence type="predicted"/>
<dbReference type="EMBL" id="GBRH01210524">
    <property type="protein sequence ID" value="JAD87371.1"/>
    <property type="molecule type" value="Transcribed_RNA"/>
</dbReference>
<accession>A0A0A9DHR1</accession>